<dbReference type="EMBL" id="JACGDG010000057">
    <property type="protein sequence ID" value="MBA6119449.1"/>
    <property type="molecule type" value="Genomic_DNA"/>
</dbReference>
<feature type="transmembrane region" description="Helical" evidence="9">
    <location>
        <begin position="191"/>
        <end position="214"/>
    </location>
</feature>
<keyword evidence="4" id="KW-1003">Cell membrane</keyword>
<evidence type="ECO:0000256" key="3">
    <source>
        <dbReference type="ARBA" id="ARBA00022448"/>
    </source>
</evidence>
<comment type="similarity">
    <text evidence="2">Belongs to the binding-protein-dependent transport system permease family. HisMQ subfamily.</text>
</comment>
<name>A0A7W2L6N0_PSEPU</name>
<proteinExistence type="inferred from homology"/>
<keyword evidence="7 9" id="KW-1133">Transmembrane helix</keyword>
<evidence type="ECO:0000313" key="11">
    <source>
        <dbReference type="EMBL" id="MBA6119449.1"/>
    </source>
</evidence>
<dbReference type="InterPro" id="IPR010065">
    <property type="entry name" value="AA_ABC_transptr_permease_3TM"/>
</dbReference>
<feature type="transmembrane region" description="Helical" evidence="9">
    <location>
        <begin position="20"/>
        <end position="46"/>
    </location>
</feature>
<gene>
    <name evidence="11" type="ORF">H4C47_27550</name>
</gene>
<evidence type="ECO:0000256" key="5">
    <source>
        <dbReference type="ARBA" id="ARBA00022692"/>
    </source>
</evidence>
<dbReference type="SUPFAM" id="SSF161098">
    <property type="entry name" value="MetI-like"/>
    <property type="match status" value="1"/>
</dbReference>
<keyword evidence="6" id="KW-0029">Amino-acid transport</keyword>
<dbReference type="PANTHER" id="PTHR30614">
    <property type="entry name" value="MEMBRANE COMPONENT OF AMINO ACID ABC TRANSPORTER"/>
    <property type="match status" value="1"/>
</dbReference>
<keyword evidence="5 9" id="KW-0812">Transmembrane</keyword>
<dbReference type="GO" id="GO:0015184">
    <property type="term" value="F:L-cystine transmembrane transporter activity"/>
    <property type="evidence" value="ECO:0007669"/>
    <property type="project" value="TreeGrafter"/>
</dbReference>
<reference evidence="11 12" key="1">
    <citation type="submission" date="2020-07" db="EMBL/GenBank/DDBJ databases">
        <title>Diversity of carbapenemase encoding genes among Pseudomonas putida group clinical isolates in a tertiary Brazilian hospital.</title>
        <authorList>
            <person name="Alberto-Lei F."/>
            <person name="Nodari C.S."/>
            <person name="Streling A.P."/>
            <person name="Paulino J.T."/>
            <person name="Bessa-Neto F.O."/>
            <person name="Cayo R."/>
            <person name="Gales A.C."/>
        </authorList>
    </citation>
    <scope>NUCLEOTIDE SEQUENCE [LARGE SCALE GENOMIC DNA]</scope>
    <source>
        <strain evidence="11 12">12464</strain>
    </source>
</reference>
<evidence type="ECO:0000256" key="9">
    <source>
        <dbReference type="RuleBase" id="RU363032"/>
    </source>
</evidence>
<dbReference type="NCBIfam" id="TIGR01726">
    <property type="entry name" value="HEQRo_perm_3TM"/>
    <property type="match status" value="1"/>
</dbReference>
<organism evidence="11 12">
    <name type="scientific">Pseudomonas putida</name>
    <name type="common">Arthrobacter siderocapsulatus</name>
    <dbReference type="NCBI Taxonomy" id="303"/>
    <lineage>
        <taxon>Bacteria</taxon>
        <taxon>Pseudomonadati</taxon>
        <taxon>Pseudomonadota</taxon>
        <taxon>Gammaproteobacteria</taxon>
        <taxon>Pseudomonadales</taxon>
        <taxon>Pseudomonadaceae</taxon>
        <taxon>Pseudomonas</taxon>
    </lineage>
</organism>
<protein>
    <submittedName>
        <fullName evidence="11">Amino acid ABC transporter permease</fullName>
    </submittedName>
</protein>
<evidence type="ECO:0000259" key="10">
    <source>
        <dbReference type="PROSITE" id="PS50928"/>
    </source>
</evidence>
<keyword evidence="8 9" id="KW-0472">Membrane</keyword>
<keyword evidence="3 9" id="KW-0813">Transport</keyword>
<dbReference type="AlphaFoldDB" id="A0A7W2L6N0"/>
<dbReference type="InterPro" id="IPR035906">
    <property type="entry name" value="MetI-like_sf"/>
</dbReference>
<comment type="caution">
    <text evidence="11">The sequence shown here is derived from an EMBL/GenBank/DDBJ whole genome shotgun (WGS) entry which is preliminary data.</text>
</comment>
<dbReference type="CDD" id="cd06261">
    <property type="entry name" value="TM_PBP2"/>
    <property type="match status" value="1"/>
</dbReference>
<dbReference type="PANTHER" id="PTHR30614:SF0">
    <property type="entry name" value="L-CYSTINE TRANSPORT SYSTEM PERMEASE PROTEIN TCYL"/>
    <property type="match status" value="1"/>
</dbReference>
<dbReference type="InterPro" id="IPR043429">
    <property type="entry name" value="ArtM/GltK/GlnP/TcyL/YhdX-like"/>
</dbReference>
<dbReference type="Pfam" id="PF00528">
    <property type="entry name" value="BPD_transp_1"/>
    <property type="match status" value="1"/>
</dbReference>
<feature type="transmembrane region" description="Helical" evidence="9">
    <location>
        <begin position="75"/>
        <end position="100"/>
    </location>
</feature>
<evidence type="ECO:0000256" key="4">
    <source>
        <dbReference type="ARBA" id="ARBA00022475"/>
    </source>
</evidence>
<accession>A0A7W2L6N0</accession>
<evidence type="ECO:0000256" key="1">
    <source>
        <dbReference type="ARBA" id="ARBA00004429"/>
    </source>
</evidence>
<feature type="domain" description="ABC transmembrane type-1" evidence="10">
    <location>
        <begin position="22"/>
        <end position="210"/>
    </location>
</feature>
<comment type="subcellular location">
    <subcellularLocation>
        <location evidence="1">Cell inner membrane</location>
        <topology evidence="1">Multi-pass membrane protein</topology>
    </subcellularLocation>
    <subcellularLocation>
        <location evidence="9">Cell membrane</location>
        <topology evidence="9">Multi-pass membrane protein</topology>
    </subcellularLocation>
</comment>
<dbReference type="Gene3D" id="1.10.3720.10">
    <property type="entry name" value="MetI-like"/>
    <property type="match status" value="1"/>
</dbReference>
<dbReference type="GO" id="GO:0043190">
    <property type="term" value="C:ATP-binding cassette (ABC) transporter complex"/>
    <property type="evidence" value="ECO:0007669"/>
    <property type="project" value="InterPro"/>
</dbReference>
<evidence type="ECO:0000256" key="2">
    <source>
        <dbReference type="ARBA" id="ARBA00010072"/>
    </source>
</evidence>
<sequence>MFDYSFLWSAVWNKFPELLQGAQTTLVVAVLSIVIGTCMALPLSVYRSHDKGVGYRLATVWVELSRNTPALFQIYMAYFGLGAIGIQMSSFNALLISLSFNNAGYLAEVFRGGLASVPKQQISAARSIGMTTWQSYKYVVFPQVFKIVYFPYINQVNWALLNTSLGMIIGVRELTGATQAAQSESFRTFEFFIVAAVMYYILFKFVSLGARIVAWRLIDKES</sequence>
<dbReference type="Proteomes" id="UP000553948">
    <property type="component" value="Unassembled WGS sequence"/>
</dbReference>
<dbReference type="InterPro" id="IPR000515">
    <property type="entry name" value="MetI-like"/>
</dbReference>
<evidence type="ECO:0000256" key="6">
    <source>
        <dbReference type="ARBA" id="ARBA00022970"/>
    </source>
</evidence>
<evidence type="ECO:0000313" key="12">
    <source>
        <dbReference type="Proteomes" id="UP000553948"/>
    </source>
</evidence>
<evidence type="ECO:0000256" key="8">
    <source>
        <dbReference type="ARBA" id="ARBA00023136"/>
    </source>
</evidence>
<dbReference type="PROSITE" id="PS50928">
    <property type="entry name" value="ABC_TM1"/>
    <property type="match status" value="1"/>
</dbReference>
<dbReference type="RefSeq" id="WP_176516561.1">
    <property type="nucleotide sequence ID" value="NZ_CP060529.1"/>
</dbReference>
<evidence type="ECO:0000256" key="7">
    <source>
        <dbReference type="ARBA" id="ARBA00022989"/>
    </source>
</evidence>